<evidence type="ECO:0000313" key="2">
    <source>
        <dbReference type="EMBL" id="CAA0094965.1"/>
    </source>
</evidence>
<keyword evidence="1" id="KW-1133">Transmembrane helix</keyword>
<evidence type="ECO:0000313" key="3">
    <source>
        <dbReference type="Proteomes" id="UP000433050"/>
    </source>
</evidence>
<feature type="transmembrane region" description="Helical" evidence="1">
    <location>
        <begin position="63"/>
        <end position="81"/>
    </location>
</feature>
<gene>
    <name evidence="2" type="ORF">STARVERO_01810</name>
</gene>
<feature type="transmembrane region" description="Helical" evidence="1">
    <location>
        <begin position="93"/>
        <end position="111"/>
    </location>
</feature>
<sequence>MAGGVSILRLRAGFLVLAALTFISFSAGRWAATLLSLGWVWAALIGIAVAALIALVVIRLDRVAYFGIAAVVTLFGAYTAYDFARGPIDWSQGWALVAALVPGALLAAAFWDFRHLVGEIRAWANSRA</sequence>
<keyword evidence="1" id="KW-0812">Transmembrane</keyword>
<dbReference type="AlphaFoldDB" id="A0A5S9NWD5"/>
<keyword evidence="1" id="KW-0472">Membrane</keyword>
<proteinExistence type="predicted"/>
<name>A0A5S9NWD5_9HYPH</name>
<evidence type="ECO:0000256" key="1">
    <source>
        <dbReference type="SAM" id="Phobius"/>
    </source>
</evidence>
<keyword evidence="3" id="KW-1185">Reference proteome</keyword>
<dbReference type="EMBL" id="CACSAS010000001">
    <property type="protein sequence ID" value="CAA0094965.1"/>
    <property type="molecule type" value="Genomic_DNA"/>
</dbReference>
<reference evidence="2 3" key="1">
    <citation type="submission" date="2019-12" db="EMBL/GenBank/DDBJ databases">
        <authorList>
            <person name="Reyes-Prieto M."/>
        </authorList>
    </citation>
    <scope>NUCLEOTIDE SEQUENCE [LARGE SCALE GENOMIC DNA]</scope>
    <source>
        <strain evidence="2">HF14-78462</strain>
    </source>
</reference>
<accession>A0A5S9NWD5</accession>
<feature type="transmembrane region" description="Helical" evidence="1">
    <location>
        <begin position="38"/>
        <end position="58"/>
    </location>
</feature>
<organism evidence="2 3">
    <name type="scientific">Starkeya nomas</name>
    <dbReference type="NCBI Taxonomy" id="2666134"/>
    <lineage>
        <taxon>Bacteria</taxon>
        <taxon>Pseudomonadati</taxon>
        <taxon>Pseudomonadota</taxon>
        <taxon>Alphaproteobacteria</taxon>
        <taxon>Hyphomicrobiales</taxon>
        <taxon>Xanthobacteraceae</taxon>
        <taxon>Starkeya</taxon>
    </lineage>
</organism>
<protein>
    <submittedName>
        <fullName evidence="2">Uncharacterized protein</fullName>
    </submittedName>
</protein>
<dbReference type="Proteomes" id="UP000433050">
    <property type="component" value="Unassembled WGS sequence"/>
</dbReference>
<feature type="transmembrane region" description="Helical" evidence="1">
    <location>
        <begin position="12"/>
        <end position="32"/>
    </location>
</feature>